<dbReference type="Proteomes" id="UP000245021">
    <property type="component" value="Unassembled WGS sequence"/>
</dbReference>
<evidence type="ECO:0000256" key="1">
    <source>
        <dbReference type="SAM" id="Phobius"/>
    </source>
</evidence>
<feature type="transmembrane region" description="Helical" evidence="1">
    <location>
        <begin position="440"/>
        <end position="460"/>
    </location>
</feature>
<reference evidence="2 3" key="1">
    <citation type="journal article" date="2018" name="Genome Announc.">
        <title>Draft Genome Sequence of Lactococcus sp. Strain NtB2 (JCM 32569), Isolated from the Gut of the Higher Termite Nasutitermes takasagoensis.</title>
        <authorList>
            <person name="Noda S."/>
            <person name="Aihara C."/>
            <person name="Yuki M."/>
            <person name="Ohkuma M."/>
        </authorList>
    </citation>
    <scope>NUCLEOTIDE SEQUENCE [LARGE SCALE GENOMIC DNA]</scope>
    <source>
        <strain evidence="2 3">NtB2</strain>
    </source>
</reference>
<keyword evidence="1" id="KW-0472">Membrane</keyword>
<organism evidence="2 3">
    <name type="scientific">Lactococcus termiticola</name>
    <dbReference type="NCBI Taxonomy" id="2169526"/>
    <lineage>
        <taxon>Bacteria</taxon>
        <taxon>Bacillati</taxon>
        <taxon>Bacillota</taxon>
        <taxon>Bacilli</taxon>
        <taxon>Lactobacillales</taxon>
        <taxon>Streptococcaceae</taxon>
        <taxon>Lactococcus</taxon>
    </lineage>
</organism>
<keyword evidence="1" id="KW-1133">Transmembrane helix</keyword>
<name>A0A2R5HGP6_9LACT</name>
<feature type="transmembrane region" description="Helical" evidence="1">
    <location>
        <begin position="242"/>
        <end position="262"/>
    </location>
</feature>
<gene>
    <name evidence="2" type="ORF">NtB2_01371</name>
</gene>
<feature type="transmembrane region" description="Helical" evidence="1">
    <location>
        <begin position="200"/>
        <end position="222"/>
    </location>
</feature>
<comment type="caution">
    <text evidence="2">The sequence shown here is derived from an EMBL/GenBank/DDBJ whole genome shotgun (WGS) entry which is preliminary data.</text>
</comment>
<evidence type="ECO:0000313" key="2">
    <source>
        <dbReference type="EMBL" id="GBG97233.1"/>
    </source>
</evidence>
<feature type="transmembrane region" description="Helical" evidence="1">
    <location>
        <begin position="301"/>
        <end position="322"/>
    </location>
</feature>
<keyword evidence="3" id="KW-1185">Reference proteome</keyword>
<protein>
    <submittedName>
        <fullName evidence="2">ABC transporter permease protein</fullName>
    </submittedName>
</protein>
<dbReference type="AlphaFoldDB" id="A0A2R5HGP6"/>
<evidence type="ECO:0000313" key="3">
    <source>
        <dbReference type="Proteomes" id="UP000245021"/>
    </source>
</evidence>
<sequence>MKALTKTFSMLAALLKRDWLKLIFWLLAVLAFAASGAGKFVTLMQSPAQSVSVFDMFQNPALVGLFGPTTVKHPTDFTAAAAFGNTMPLITSITFIIVSVIYVINRTRKEEDDGIAELFRSFQVGKLANTTAVIIETFALQVLISFVLALVIQVQNIAGMTDFSSNLLFASSIGVQSFMWGMIALVLAQIFSNAGSAKGATFGLLGMLYIVRMGTDIENVSVGWFNPLSWSYLTDVFVKDNWLPIVLSLVLSFVLIVFAYLLENARDVNAGYIPEGNGKARASKTLLSFPGLVLRQQRGAIIGWIAGLFILGFVYGSMIGQISKFIKSSTTVSQIFAVSPTAGALMMTKQYLSTLFVIISVIVTCFAITSLSRMVSEERKNRQEQVYATALSRYKVYLTYTLIAWILGALAMFLTSLGIYLAQLGSSHALSFAEVMKPGLVYIFAIFFVLSLLDLLMAFLPRFSAIIWIYVAFTFFMSYIGSIIKFPDWVHDLDVFYHIPKLATESMSWENVSVIAILSIVFVLIGLFAYRRRDLITG</sequence>
<feature type="transmembrane region" description="Helical" evidence="1">
    <location>
        <begin position="126"/>
        <end position="152"/>
    </location>
</feature>
<feature type="transmembrane region" description="Helical" evidence="1">
    <location>
        <begin position="467"/>
        <end position="486"/>
    </location>
</feature>
<feature type="transmembrane region" description="Helical" evidence="1">
    <location>
        <begin position="396"/>
        <end position="420"/>
    </location>
</feature>
<feature type="transmembrane region" description="Helical" evidence="1">
    <location>
        <begin position="167"/>
        <end position="188"/>
    </location>
</feature>
<feature type="transmembrane region" description="Helical" evidence="1">
    <location>
        <begin position="512"/>
        <end position="530"/>
    </location>
</feature>
<dbReference type="OrthoDB" id="2014935at2"/>
<feature type="transmembrane region" description="Helical" evidence="1">
    <location>
        <begin position="86"/>
        <end position="105"/>
    </location>
</feature>
<keyword evidence="1" id="KW-0812">Transmembrane</keyword>
<dbReference type="EMBL" id="BFFO01000008">
    <property type="protein sequence ID" value="GBG97233.1"/>
    <property type="molecule type" value="Genomic_DNA"/>
</dbReference>
<dbReference type="RefSeq" id="WP_109246186.1">
    <property type="nucleotide sequence ID" value="NZ_BFFO01000008.1"/>
</dbReference>
<proteinExistence type="predicted"/>
<feature type="transmembrane region" description="Helical" evidence="1">
    <location>
        <begin position="351"/>
        <end position="375"/>
    </location>
</feature>
<accession>A0A2R5HGP6</accession>